<dbReference type="WBParaSite" id="HNAJ_0001173901-mRNA-1">
    <property type="protein sequence ID" value="HNAJ_0001173901-mRNA-1"/>
    <property type="gene ID" value="HNAJ_0001173901"/>
</dbReference>
<reference evidence="1 2" key="2">
    <citation type="submission" date="2018-11" db="EMBL/GenBank/DDBJ databases">
        <authorList>
            <consortium name="Pathogen Informatics"/>
        </authorList>
    </citation>
    <scope>NUCLEOTIDE SEQUENCE [LARGE SCALE GENOMIC DNA]</scope>
</reference>
<dbReference type="EMBL" id="UZAE01013761">
    <property type="protein sequence ID" value="VDO11203.1"/>
    <property type="molecule type" value="Genomic_DNA"/>
</dbReference>
<protein>
    <submittedName>
        <fullName evidence="3">Ovule protein</fullName>
    </submittedName>
</protein>
<dbReference type="Proteomes" id="UP000278807">
    <property type="component" value="Unassembled WGS sequence"/>
</dbReference>
<evidence type="ECO:0000313" key="1">
    <source>
        <dbReference type="EMBL" id="VDO11203.1"/>
    </source>
</evidence>
<gene>
    <name evidence="1" type="ORF">HNAJ_LOCUS11729</name>
</gene>
<accession>A0A0R3TVA0</accession>
<keyword evidence="2" id="KW-1185">Reference proteome</keyword>
<reference evidence="3" key="1">
    <citation type="submission" date="2017-02" db="UniProtKB">
        <authorList>
            <consortium name="WormBaseParasite"/>
        </authorList>
    </citation>
    <scope>IDENTIFICATION</scope>
</reference>
<dbReference type="AlphaFoldDB" id="A0A0R3TVA0"/>
<evidence type="ECO:0000313" key="2">
    <source>
        <dbReference type="Proteomes" id="UP000278807"/>
    </source>
</evidence>
<proteinExistence type="predicted"/>
<sequence>MDGFVGSGAIHAMSSAHLSFLNVKLNKEHNEVFLLANALRRLGAGVERTFLMFSLHLASVSGILVL</sequence>
<name>A0A0R3TVA0_RODNA</name>
<evidence type="ECO:0000313" key="3">
    <source>
        <dbReference type="WBParaSite" id="HNAJ_0001173901-mRNA-1"/>
    </source>
</evidence>
<organism evidence="3">
    <name type="scientific">Rodentolepis nana</name>
    <name type="common">Dwarf tapeworm</name>
    <name type="synonym">Hymenolepis nana</name>
    <dbReference type="NCBI Taxonomy" id="102285"/>
    <lineage>
        <taxon>Eukaryota</taxon>
        <taxon>Metazoa</taxon>
        <taxon>Spiralia</taxon>
        <taxon>Lophotrochozoa</taxon>
        <taxon>Platyhelminthes</taxon>
        <taxon>Cestoda</taxon>
        <taxon>Eucestoda</taxon>
        <taxon>Cyclophyllidea</taxon>
        <taxon>Hymenolepididae</taxon>
        <taxon>Rodentolepis</taxon>
    </lineage>
</organism>